<accession>A0A1C2E8V2</accession>
<keyword evidence="2" id="KW-1185">Reference proteome</keyword>
<dbReference type="EMBL" id="MDEO01000025">
    <property type="protein sequence ID" value="OCX23399.1"/>
    <property type="molecule type" value="Genomic_DNA"/>
</dbReference>
<proteinExistence type="predicted"/>
<dbReference type="OrthoDB" id="271821at2"/>
<name>A0A1C2E8V2_9HYPH</name>
<dbReference type="AlphaFoldDB" id="A0A1C2E8V2"/>
<sequence length="62" mass="6966">MNYEAKAFIAIDESFADYETVNHSNREYVRDAIHVIQPKVSICGSAKPSRAYFTTSVHSTPT</sequence>
<comment type="caution">
    <text evidence="1">The sequence shown here is derived from an EMBL/GenBank/DDBJ whole genome shotgun (WGS) entry which is preliminary data.</text>
</comment>
<gene>
    <name evidence="1" type="ORF">QV13_04110</name>
</gene>
<reference evidence="1 2" key="1">
    <citation type="submission" date="2016-08" db="EMBL/GenBank/DDBJ databases">
        <title>Whole genome sequence of Mesorhizobium sp. strain UASWS1009 isolated from industrial sewage.</title>
        <authorList>
            <person name="Crovadore J."/>
            <person name="Calmin G."/>
            <person name="Chablais R."/>
            <person name="Cochard B."/>
            <person name="Lefort F."/>
        </authorList>
    </citation>
    <scope>NUCLEOTIDE SEQUENCE [LARGE SCALE GENOMIC DNA]</scope>
    <source>
        <strain evidence="1 2">UASWS1009</strain>
    </source>
</reference>
<evidence type="ECO:0000313" key="1">
    <source>
        <dbReference type="EMBL" id="OCX23399.1"/>
    </source>
</evidence>
<dbReference type="Proteomes" id="UP000094412">
    <property type="component" value="Unassembled WGS sequence"/>
</dbReference>
<protein>
    <submittedName>
        <fullName evidence="1">Uncharacterized protein</fullName>
    </submittedName>
</protein>
<evidence type="ECO:0000313" key="2">
    <source>
        <dbReference type="Proteomes" id="UP000094412"/>
    </source>
</evidence>
<organism evidence="1 2">
    <name type="scientific">Mesorhizobium hungaricum</name>
    <dbReference type="NCBI Taxonomy" id="1566387"/>
    <lineage>
        <taxon>Bacteria</taxon>
        <taxon>Pseudomonadati</taxon>
        <taxon>Pseudomonadota</taxon>
        <taxon>Alphaproteobacteria</taxon>
        <taxon>Hyphomicrobiales</taxon>
        <taxon>Phyllobacteriaceae</taxon>
        <taxon>Mesorhizobium</taxon>
    </lineage>
</organism>